<dbReference type="SUPFAM" id="SSF101386">
    <property type="entry name" value="all-alpha NTP pyrophosphatases"/>
    <property type="match status" value="1"/>
</dbReference>
<dbReference type="Gene3D" id="1.10.287.1080">
    <property type="entry name" value="MazG-like"/>
    <property type="match status" value="2"/>
</dbReference>
<evidence type="ECO:0000313" key="4">
    <source>
        <dbReference type="Proteomes" id="UP000829758"/>
    </source>
</evidence>
<dbReference type="AlphaFoldDB" id="A0A9X1M8N7"/>
<evidence type="ECO:0000313" key="5">
    <source>
        <dbReference type="Proteomes" id="UP001155145"/>
    </source>
</evidence>
<dbReference type="InterPro" id="IPR004518">
    <property type="entry name" value="MazG-like_dom"/>
</dbReference>
<dbReference type="GO" id="GO:0047429">
    <property type="term" value="F:nucleoside triphosphate diphosphatase activity"/>
    <property type="evidence" value="ECO:0007669"/>
    <property type="project" value="TreeGrafter"/>
</dbReference>
<dbReference type="InterPro" id="IPR011551">
    <property type="entry name" value="NTP_PyrPHydrolase_MazG"/>
</dbReference>
<dbReference type="GO" id="GO:0046052">
    <property type="term" value="P:UTP catabolic process"/>
    <property type="evidence" value="ECO:0007669"/>
    <property type="project" value="TreeGrafter"/>
</dbReference>
<dbReference type="Proteomes" id="UP001155145">
    <property type="component" value="Unassembled WGS sequence"/>
</dbReference>
<dbReference type="EMBL" id="CP094984">
    <property type="protein sequence ID" value="UON92945.1"/>
    <property type="molecule type" value="Genomic_DNA"/>
</dbReference>
<evidence type="ECO:0000313" key="3">
    <source>
        <dbReference type="EMBL" id="UON92945.1"/>
    </source>
</evidence>
<dbReference type="GO" id="GO:0046047">
    <property type="term" value="P:TTP catabolic process"/>
    <property type="evidence" value="ECO:0007669"/>
    <property type="project" value="TreeGrafter"/>
</dbReference>
<dbReference type="EMBL" id="JAJFZT010000006">
    <property type="protein sequence ID" value="MCC3272885.1"/>
    <property type="molecule type" value="Genomic_DNA"/>
</dbReference>
<accession>A0A9X1M8N7</accession>
<name>A0A9X1M8N7_9MICC</name>
<dbReference type="Proteomes" id="UP000829758">
    <property type="component" value="Chromosome"/>
</dbReference>
<dbReference type="GO" id="GO:0046076">
    <property type="term" value="P:dTTP catabolic process"/>
    <property type="evidence" value="ECO:0007669"/>
    <property type="project" value="TreeGrafter"/>
</dbReference>
<evidence type="ECO:0000259" key="1">
    <source>
        <dbReference type="Pfam" id="PF03819"/>
    </source>
</evidence>
<dbReference type="CDD" id="cd11528">
    <property type="entry name" value="NTP-PPase_MazG_Nterm"/>
    <property type="match status" value="1"/>
</dbReference>
<sequence length="234" mass="25060">MAETDLPDDLGERFSRLAQVIGTLRERCPWTAALTHESLLEYLVEESYEVIEAVEGGTAGPERAAELRGELGDLLLQVLLHARLQQETGGFSVADVVDSLTAKMIRRNPHVFHPDGSLREGAGSADIATIEAAWDEAKKTETPDRASAFEGIPASMPALLLAAKTLSRARRAGLPLPPVPAPATNPEAPFAGETELGDALLEMVRRASEQGLDAEAALRAAVRRYTDTGRGKAD</sequence>
<proteinExistence type="predicted"/>
<organism evidence="2 5">
    <name type="scientific">Arthrobacter zhangbolii</name>
    <dbReference type="NCBI Taxonomy" id="2886936"/>
    <lineage>
        <taxon>Bacteria</taxon>
        <taxon>Bacillati</taxon>
        <taxon>Actinomycetota</taxon>
        <taxon>Actinomycetes</taxon>
        <taxon>Micrococcales</taxon>
        <taxon>Micrococcaceae</taxon>
        <taxon>Arthrobacter</taxon>
    </lineage>
</organism>
<dbReference type="GO" id="GO:0006203">
    <property type="term" value="P:dGTP catabolic process"/>
    <property type="evidence" value="ECO:0007669"/>
    <property type="project" value="TreeGrafter"/>
</dbReference>
<evidence type="ECO:0000313" key="2">
    <source>
        <dbReference type="EMBL" id="MCC3272885.1"/>
    </source>
</evidence>
<dbReference type="InterPro" id="IPR048015">
    <property type="entry name" value="NTP-PPase_MazG-like_N"/>
</dbReference>
<dbReference type="RefSeq" id="WP_227928875.1">
    <property type="nucleotide sequence ID" value="NZ_CP094984.1"/>
</dbReference>
<protein>
    <submittedName>
        <fullName evidence="2">Nucleotide pyrophosphohydrolase</fullName>
    </submittedName>
</protein>
<dbReference type="PANTHER" id="PTHR30522">
    <property type="entry name" value="NUCLEOSIDE TRIPHOSPHATE PYROPHOSPHOHYDROLASE"/>
    <property type="match status" value="1"/>
</dbReference>
<feature type="domain" description="NTP pyrophosphohydrolase MazG-like" evidence="1">
    <location>
        <begin position="35"/>
        <end position="112"/>
    </location>
</feature>
<reference evidence="2" key="1">
    <citation type="submission" date="2021-10" db="EMBL/GenBank/DDBJ databases">
        <title>Novel species in genus Arthrobacter.</title>
        <authorList>
            <person name="Liu Y."/>
        </authorList>
    </citation>
    <scope>NUCLEOTIDE SEQUENCE</scope>
    <source>
        <strain evidence="2">Zg-Y462</strain>
        <strain evidence="4">zg-Y462</strain>
    </source>
</reference>
<dbReference type="PANTHER" id="PTHR30522:SF0">
    <property type="entry name" value="NUCLEOSIDE TRIPHOSPHATE PYROPHOSPHOHYDROLASE"/>
    <property type="match status" value="1"/>
</dbReference>
<dbReference type="Pfam" id="PF03819">
    <property type="entry name" value="MazG"/>
    <property type="match status" value="1"/>
</dbReference>
<gene>
    <name evidence="2" type="ORF">LJ755_09090</name>
    <name evidence="3" type="ORF">MUK71_04715</name>
</gene>
<dbReference type="GO" id="GO:0046061">
    <property type="term" value="P:dATP catabolic process"/>
    <property type="evidence" value="ECO:0007669"/>
    <property type="project" value="TreeGrafter"/>
</dbReference>
<dbReference type="GO" id="GO:0046081">
    <property type="term" value="P:dUTP catabolic process"/>
    <property type="evidence" value="ECO:0007669"/>
    <property type="project" value="TreeGrafter"/>
</dbReference>
<keyword evidence="4" id="KW-1185">Reference proteome</keyword>